<sequence length="210" mass="23605">MPETTLWKCLRVLEARRAFATYVIYAYIGVSAFKILQVFGLMAGQLNYEDTGNLDALSMVGLVVGLLNWFLQIAATIPIVMWIYRAHANLVAMKCPDLKYSPGWAVGWYFIPIANLIEPFRAMRELWRRSHSLESGAVRDAPEMAPWWTTFIAANTLSFITAFSPAHDKQDLFGLLSLALCIASAWCLLQIINKVTQAQSDLLSARHTFA</sequence>
<comment type="caution">
    <text evidence="3">The sequence shown here is derived from an EMBL/GenBank/DDBJ whole genome shotgun (WGS) entry which is preliminary data.</text>
</comment>
<reference evidence="4" key="1">
    <citation type="journal article" date="2019" name="Int. J. Syst. Evol. Microbiol.">
        <title>The Global Catalogue of Microorganisms (GCM) 10K type strain sequencing project: providing services to taxonomists for standard genome sequencing and annotation.</title>
        <authorList>
            <consortium name="The Broad Institute Genomics Platform"/>
            <consortium name="The Broad Institute Genome Sequencing Center for Infectious Disease"/>
            <person name="Wu L."/>
            <person name="Ma J."/>
        </authorList>
    </citation>
    <scope>NUCLEOTIDE SEQUENCE [LARGE SCALE GENOMIC DNA]</scope>
    <source>
        <strain evidence="4">CGMCC 1.6784</strain>
    </source>
</reference>
<protein>
    <recommendedName>
        <fullName evidence="2">DUF4328 domain-containing protein</fullName>
    </recommendedName>
</protein>
<dbReference type="RefSeq" id="WP_188819475.1">
    <property type="nucleotide sequence ID" value="NZ_BMLK01000008.1"/>
</dbReference>
<proteinExistence type="predicted"/>
<feature type="transmembrane region" description="Helical" evidence="1">
    <location>
        <begin position="104"/>
        <end position="123"/>
    </location>
</feature>
<gene>
    <name evidence="3" type="ORF">GCM10011349_19270</name>
</gene>
<name>A0ABQ2JNQ0_9SPHN</name>
<accession>A0ABQ2JNQ0</accession>
<dbReference type="InterPro" id="IPR025565">
    <property type="entry name" value="DUF4328"/>
</dbReference>
<feature type="transmembrane region" description="Helical" evidence="1">
    <location>
        <begin position="144"/>
        <end position="166"/>
    </location>
</feature>
<feature type="transmembrane region" description="Helical" evidence="1">
    <location>
        <begin position="172"/>
        <end position="192"/>
    </location>
</feature>
<evidence type="ECO:0000313" key="3">
    <source>
        <dbReference type="EMBL" id="GGN49049.1"/>
    </source>
</evidence>
<keyword evidence="4" id="KW-1185">Reference proteome</keyword>
<keyword evidence="1" id="KW-0472">Membrane</keyword>
<dbReference type="Proteomes" id="UP000605099">
    <property type="component" value="Unassembled WGS sequence"/>
</dbReference>
<feature type="transmembrane region" description="Helical" evidence="1">
    <location>
        <begin position="56"/>
        <end position="84"/>
    </location>
</feature>
<feature type="domain" description="DUF4328" evidence="2">
    <location>
        <begin position="57"/>
        <end position="194"/>
    </location>
</feature>
<feature type="transmembrane region" description="Helical" evidence="1">
    <location>
        <begin position="20"/>
        <end position="44"/>
    </location>
</feature>
<evidence type="ECO:0000256" key="1">
    <source>
        <dbReference type="SAM" id="Phobius"/>
    </source>
</evidence>
<organism evidence="3 4">
    <name type="scientific">Novosphingobium indicum</name>
    <dbReference type="NCBI Taxonomy" id="462949"/>
    <lineage>
        <taxon>Bacteria</taxon>
        <taxon>Pseudomonadati</taxon>
        <taxon>Pseudomonadota</taxon>
        <taxon>Alphaproteobacteria</taxon>
        <taxon>Sphingomonadales</taxon>
        <taxon>Sphingomonadaceae</taxon>
        <taxon>Novosphingobium</taxon>
    </lineage>
</organism>
<dbReference type="Pfam" id="PF14219">
    <property type="entry name" value="DUF4328"/>
    <property type="match status" value="1"/>
</dbReference>
<evidence type="ECO:0000313" key="4">
    <source>
        <dbReference type="Proteomes" id="UP000605099"/>
    </source>
</evidence>
<keyword evidence="1" id="KW-0812">Transmembrane</keyword>
<dbReference type="EMBL" id="BMLK01000008">
    <property type="protein sequence ID" value="GGN49049.1"/>
    <property type="molecule type" value="Genomic_DNA"/>
</dbReference>
<keyword evidence="1" id="KW-1133">Transmembrane helix</keyword>
<evidence type="ECO:0000259" key="2">
    <source>
        <dbReference type="Pfam" id="PF14219"/>
    </source>
</evidence>